<dbReference type="Pfam" id="PF05255">
    <property type="entry name" value="UPF0220"/>
    <property type="match status" value="1"/>
</dbReference>
<comment type="subcellular location">
    <subcellularLocation>
        <location evidence="1">Membrane</location>
        <topology evidence="1">Multi-pass membrane protein</topology>
    </subcellularLocation>
</comment>
<feature type="transmembrane region" description="Helical" evidence="6">
    <location>
        <begin position="91"/>
        <end position="112"/>
    </location>
</feature>
<gene>
    <name evidence="7" type="ORF">BV898_16908</name>
</gene>
<evidence type="ECO:0000256" key="6">
    <source>
        <dbReference type="SAM" id="Phobius"/>
    </source>
</evidence>
<proteinExistence type="inferred from homology"/>
<keyword evidence="5 6" id="KW-0472">Membrane</keyword>
<keyword evidence="3 6" id="KW-0812">Transmembrane</keyword>
<dbReference type="AlphaFoldDB" id="A0A9X6NFR4"/>
<dbReference type="Proteomes" id="UP000192578">
    <property type="component" value="Unassembled WGS sequence"/>
</dbReference>
<reference evidence="8" key="1">
    <citation type="submission" date="2017-01" db="EMBL/GenBank/DDBJ databases">
        <title>Comparative genomics of anhydrobiosis in the tardigrade Hypsibius dujardini.</title>
        <authorList>
            <person name="Yoshida Y."/>
            <person name="Koutsovoulos G."/>
            <person name="Laetsch D."/>
            <person name="Stevens L."/>
            <person name="Kumar S."/>
            <person name="Horikawa D."/>
            <person name="Ishino K."/>
            <person name="Komine S."/>
            <person name="Tomita M."/>
            <person name="Blaxter M."/>
            <person name="Arakawa K."/>
        </authorList>
    </citation>
    <scope>NUCLEOTIDE SEQUENCE [LARGE SCALE GENOMIC DNA]</scope>
    <source>
        <strain evidence="8">Z151</strain>
    </source>
</reference>
<evidence type="ECO:0000256" key="4">
    <source>
        <dbReference type="ARBA" id="ARBA00022989"/>
    </source>
</evidence>
<feature type="transmembrane region" description="Helical" evidence="6">
    <location>
        <begin position="124"/>
        <end position="144"/>
    </location>
</feature>
<dbReference type="InterPro" id="IPR007919">
    <property type="entry name" value="UPF0220"/>
</dbReference>
<keyword evidence="8" id="KW-1185">Reference proteome</keyword>
<dbReference type="OrthoDB" id="268928at2759"/>
<evidence type="ECO:0000256" key="5">
    <source>
        <dbReference type="ARBA" id="ARBA00023136"/>
    </source>
</evidence>
<comment type="caution">
    <text evidence="7">The sequence shown here is derived from an EMBL/GenBank/DDBJ whole genome shotgun (WGS) entry which is preliminary data.</text>
</comment>
<evidence type="ECO:0000313" key="8">
    <source>
        <dbReference type="Proteomes" id="UP000192578"/>
    </source>
</evidence>
<evidence type="ECO:0000256" key="2">
    <source>
        <dbReference type="ARBA" id="ARBA00005335"/>
    </source>
</evidence>
<evidence type="ECO:0000256" key="3">
    <source>
        <dbReference type="ARBA" id="ARBA00022692"/>
    </source>
</evidence>
<evidence type="ECO:0000256" key="1">
    <source>
        <dbReference type="ARBA" id="ARBA00004141"/>
    </source>
</evidence>
<dbReference type="PANTHER" id="PTHR13180">
    <property type="entry name" value="SMALL MEMBRANE PROTEIN-RELATED"/>
    <property type="match status" value="1"/>
</dbReference>
<protein>
    <submittedName>
        <fullName evidence="7">Transmembrane protein 50A</fullName>
    </submittedName>
</protein>
<dbReference type="GO" id="GO:0016020">
    <property type="term" value="C:membrane"/>
    <property type="evidence" value="ECO:0007669"/>
    <property type="project" value="UniProtKB-SubCell"/>
</dbReference>
<comment type="similarity">
    <text evidence="2">Belongs to the UPF0220 family.</text>
</comment>
<keyword evidence="4 6" id="KW-1133">Transmembrane helix</keyword>
<accession>A0A9X6NFR4</accession>
<feature type="transmembrane region" description="Helical" evidence="6">
    <location>
        <begin position="56"/>
        <end position="76"/>
    </location>
</feature>
<feature type="transmembrane region" description="Helical" evidence="6">
    <location>
        <begin position="25"/>
        <end position="44"/>
    </location>
</feature>
<organism evidence="7 8">
    <name type="scientific">Hypsibius exemplaris</name>
    <name type="common">Freshwater tardigrade</name>
    <dbReference type="NCBI Taxonomy" id="2072580"/>
    <lineage>
        <taxon>Eukaryota</taxon>
        <taxon>Metazoa</taxon>
        <taxon>Ecdysozoa</taxon>
        <taxon>Tardigrada</taxon>
        <taxon>Eutardigrada</taxon>
        <taxon>Parachela</taxon>
        <taxon>Hypsibioidea</taxon>
        <taxon>Hypsibiidae</taxon>
        <taxon>Hypsibius</taxon>
    </lineage>
</organism>
<name>A0A9X6NFR4_HYPEX</name>
<evidence type="ECO:0000313" key="7">
    <source>
        <dbReference type="EMBL" id="OWA52454.1"/>
    </source>
</evidence>
<dbReference type="EMBL" id="MTYJ01000269">
    <property type="protein sequence ID" value="OWA52454.1"/>
    <property type="molecule type" value="Genomic_DNA"/>
</dbReference>
<sequence>MGAWSDILAPDGLFGPDVNVRNLTISYGCGCLVAIGWWFIFDVAAVYPGQDQFPHAYHTIGVFSTLALLMIIAPQARENGGLLCSPYGSRFLIFTGFLIAFTCVITATWIMFQDYVTYKGHISAWPGVALFFQNLFIVLAALIWKLGRVDSEYAPF</sequence>